<evidence type="ECO:0000256" key="1">
    <source>
        <dbReference type="SAM" id="MobiDB-lite"/>
    </source>
</evidence>
<feature type="region of interest" description="Disordered" evidence="1">
    <location>
        <begin position="70"/>
        <end position="91"/>
    </location>
</feature>
<evidence type="ECO:0000313" key="3">
    <source>
        <dbReference type="EMBL" id="GAA4969680.1"/>
    </source>
</evidence>
<organism evidence="3 4">
    <name type="scientific">Yinghuangia aomiensis</name>
    <dbReference type="NCBI Taxonomy" id="676205"/>
    <lineage>
        <taxon>Bacteria</taxon>
        <taxon>Bacillati</taxon>
        <taxon>Actinomycetota</taxon>
        <taxon>Actinomycetes</taxon>
        <taxon>Kitasatosporales</taxon>
        <taxon>Streptomycetaceae</taxon>
        <taxon>Yinghuangia</taxon>
    </lineage>
</organism>
<dbReference type="RefSeq" id="WP_345676805.1">
    <property type="nucleotide sequence ID" value="NZ_BAABHS010000013.1"/>
</dbReference>
<evidence type="ECO:0000256" key="2">
    <source>
        <dbReference type="SAM" id="Phobius"/>
    </source>
</evidence>
<reference evidence="4" key="1">
    <citation type="journal article" date="2019" name="Int. J. Syst. Evol. Microbiol.">
        <title>The Global Catalogue of Microorganisms (GCM) 10K type strain sequencing project: providing services to taxonomists for standard genome sequencing and annotation.</title>
        <authorList>
            <consortium name="The Broad Institute Genomics Platform"/>
            <consortium name="The Broad Institute Genome Sequencing Center for Infectious Disease"/>
            <person name="Wu L."/>
            <person name="Ma J."/>
        </authorList>
    </citation>
    <scope>NUCLEOTIDE SEQUENCE [LARGE SCALE GENOMIC DNA]</scope>
    <source>
        <strain evidence="4">JCM 17986</strain>
    </source>
</reference>
<protein>
    <submittedName>
        <fullName evidence="3">Uncharacterized protein</fullName>
    </submittedName>
</protein>
<gene>
    <name evidence="3" type="ORF">GCM10023205_38730</name>
</gene>
<keyword evidence="2" id="KW-1133">Transmembrane helix</keyword>
<accession>A0ABP9HFL8</accession>
<evidence type="ECO:0000313" key="4">
    <source>
        <dbReference type="Proteomes" id="UP001500466"/>
    </source>
</evidence>
<keyword evidence="2" id="KW-0472">Membrane</keyword>
<keyword evidence="2" id="KW-0812">Transmembrane</keyword>
<proteinExistence type="predicted"/>
<dbReference type="Proteomes" id="UP001500466">
    <property type="component" value="Unassembled WGS sequence"/>
</dbReference>
<feature type="compositionally biased region" description="Low complexity" evidence="1">
    <location>
        <begin position="76"/>
        <end position="91"/>
    </location>
</feature>
<keyword evidence="4" id="KW-1185">Reference proteome</keyword>
<dbReference type="EMBL" id="BAABHS010000013">
    <property type="protein sequence ID" value="GAA4969680.1"/>
    <property type="molecule type" value="Genomic_DNA"/>
</dbReference>
<sequence>MTGDEEGQWMRDRFDQGMRDVPETLAPHEAIETGGRARRRRRRRAAVGGTIAAVLVAAGTATAIGLTSGGGTDHVATGSGPTASAATPAGAPSAVPYAEDLGRVSLAKGEASGHTWELVRIRSYGPYEAMKMPNGAPTGKSTGVAAAETRTGYCEIVELNMDGKLTNRGGGRGCADNPLWRLDKSASGDDFTAIGLGDTQLNQAGVGKLGTVSFGIVPQNATKVVATFDKDKATVDAQPQKVANDTYYVMFVPANAGHGDSATIRFYDANGKQIGNDHPYMGVGNGK</sequence>
<name>A0ABP9HFL8_9ACTN</name>
<feature type="transmembrane region" description="Helical" evidence="2">
    <location>
        <begin position="45"/>
        <end position="66"/>
    </location>
</feature>
<comment type="caution">
    <text evidence="3">The sequence shown here is derived from an EMBL/GenBank/DDBJ whole genome shotgun (WGS) entry which is preliminary data.</text>
</comment>